<evidence type="ECO:0000313" key="2">
    <source>
        <dbReference type="Proteomes" id="UP000323000"/>
    </source>
</evidence>
<sequence>MVNGQPTSIAICVYSKKELSADSSKGVGHLKAHANKCLAKHGGVESAQIQLMVNEKGIEKWKHYGLNEMFGREMQMNGKKYNMMTTNIAEAVNNYIKKARRLPITSATAMEFQRGAIIQKNTNLKSIEAVDIPSLPDLLLSESTSVWWRIGQSRWSLEDVRTKREENLS</sequence>
<protein>
    <submittedName>
        <fullName evidence="1">Uncharacterized protein</fullName>
    </submittedName>
</protein>
<organism evidence="1 2">
    <name type="scientific">Acer yangbiense</name>
    <dbReference type="NCBI Taxonomy" id="1000413"/>
    <lineage>
        <taxon>Eukaryota</taxon>
        <taxon>Viridiplantae</taxon>
        <taxon>Streptophyta</taxon>
        <taxon>Embryophyta</taxon>
        <taxon>Tracheophyta</taxon>
        <taxon>Spermatophyta</taxon>
        <taxon>Magnoliopsida</taxon>
        <taxon>eudicotyledons</taxon>
        <taxon>Gunneridae</taxon>
        <taxon>Pentapetalae</taxon>
        <taxon>rosids</taxon>
        <taxon>malvids</taxon>
        <taxon>Sapindales</taxon>
        <taxon>Sapindaceae</taxon>
        <taxon>Hippocastanoideae</taxon>
        <taxon>Acereae</taxon>
        <taxon>Acer</taxon>
    </lineage>
</organism>
<evidence type="ECO:0000313" key="1">
    <source>
        <dbReference type="EMBL" id="TXG72572.1"/>
    </source>
</evidence>
<comment type="caution">
    <text evidence="1">The sequence shown here is derived from an EMBL/GenBank/DDBJ whole genome shotgun (WGS) entry which is preliminary data.</text>
</comment>
<accession>A0A5C7IVM9</accession>
<keyword evidence="2" id="KW-1185">Reference proteome</keyword>
<dbReference type="EMBL" id="VAHF01000001">
    <property type="protein sequence ID" value="TXG72572.1"/>
    <property type="molecule type" value="Genomic_DNA"/>
</dbReference>
<dbReference type="Proteomes" id="UP000323000">
    <property type="component" value="Chromosome 1"/>
</dbReference>
<name>A0A5C7IVM9_9ROSI</name>
<dbReference type="AlphaFoldDB" id="A0A5C7IVM9"/>
<proteinExistence type="predicted"/>
<gene>
    <name evidence="1" type="ORF">EZV62_001151</name>
</gene>
<reference evidence="2" key="1">
    <citation type="journal article" date="2019" name="Gigascience">
        <title>De novo genome assembly of the endangered Acer yangbiense, a plant species with extremely small populations endemic to Yunnan Province, China.</title>
        <authorList>
            <person name="Yang J."/>
            <person name="Wariss H.M."/>
            <person name="Tao L."/>
            <person name="Zhang R."/>
            <person name="Yun Q."/>
            <person name="Hollingsworth P."/>
            <person name="Dao Z."/>
            <person name="Luo G."/>
            <person name="Guo H."/>
            <person name="Ma Y."/>
            <person name="Sun W."/>
        </authorList>
    </citation>
    <scope>NUCLEOTIDE SEQUENCE [LARGE SCALE GENOMIC DNA]</scope>
    <source>
        <strain evidence="2">cv. Malutang</strain>
    </source>
</reference>